<dbReference type="AlphaFoldDB" id="A0A1B0BKV1"/>
<keyword evidence="1" id="KW-0812">Transmembrane</keyword>
<protein>
    <submittedName>
        <fullName evidence="2">Uncharacterized protein</fullName>
    </submittedName>
</protein>
<keyword evidence="1" id="KW-0472">Membrane</keyword>
<reference evidence="2" key="2">
    <citation type="submission" date="2020-05" db="UniProtKB">
        <authorList>
            <consortium name="EnsemblMetazoa"/>
        </authorList>
    </citation>
    <scope>IDENTIFICATION</scope>
    <source>
        <strain evidence="2">IAEA</strain>
    </source>
</reference>
<dbReference type="VEuPathDB" id="VectorBase:GPPI033339"/>
<feature type="transmembrane region" description="Helical" evidence="1">
    <location>
        <begin position="54"/>
        <end position="71"/>
    </location>
</feature>
<dbReference type="EMBL" id="JXJN01016040">
    <property type="status" value="NOT_ANNOTATED_CDS"/>
    <property type="molecule type" value="Genomic_DNA"/>
</dbReference>
<accession>A0A1B0BKV1</accession>
<name>A0A1B0BKV1_9MUSC</name>
<keyword evidence="3" id="KW-1185">Reference proteome</keyword>
<dbReference type="EnsemblMetazoa" id="GPPI033339-RA">
    <property type="protein sequence ID" value="GPPI033339-PA"/>
    <property type="gene ID" value="GPPI033339"/>
</dbReference>
<sequence length="94" mass="11038">MKKITSKSPLIASYTRRFAVCKSFKKKIRTIASEKCDTSVDQIVPTHWHSSDPYVFICIFYVLCVYIMYYYECGLFYPNPGAEFFFFSLDQISL</sequence>
<keyword evidence="1" id="KW-1133">Transmembrane helix</keyword>
<evidence type="ECO:0000256" key="1">
    <source>
        <dbReference type="SAM" id="Phobius"/>
    </source>
</evidence>
<organism evidence="2 3">
    <name type="scientific">Glossina palpalis gambiensis</name>
    <dbReference type="NCBI Taxonomy" id="67801"/>
    <lineage>
        <taxon>Eukaryota</taxon>
        <taxon>Metazoa</taxon>
        <taxon>Ecdysozoa</taxon>
        <taxon>Arthropoda</taxon>
        <taxon>Hexapoda</taxon>
        <taxon>Insecta</taxon>
        <taxon>Pterygota</taxon>
        <taxon>Neoptera</taxon>
        <taxon>Endopterygota</taxon>
        <taxon>Diptera</taxon>
        <taxon>Brachycera</taxon>
        <taxon>Muscomorpha</taxon>
        <taxon>Hippoboscoidea</taxon>
        <taxon>Glossinidae</taxon>
        <taxon>Glossina</taxon>
    </lineage>
</organism>
<evidence type="ECO:0000313" key="3">
    <source>
        <dbReference type="Proteomes" id="UP000092460"/>
    </source>
</evidence>
<dbReference type="Proteomes" id="UP000092460">
    <property type="component" value="Unassembled WGS sequence"/>
</dbReference>
<reference evidence="3" key="1">
    <citation type="submission" date="2015-01" db="EMBL/GenBank/DDBJ databases">
        <authorList>
            <person name="Aksoy S."/>
            <person name="Warren W."/>
            <person name="Wilson R.K."/>
        </authorList>
    </citation>
    <scope>NUCLEOTIDE SEQUENCE [LARGE SCALE GENOMIC DNA]</scope>
    <source>
        <strain evidence="3">IAEA</strain>
    </source>
</reference>
<proteinExistence type="predicted"/>
<evidence type="ECO:0000313" key="2">
    <source>
        <dbReference type="EnsemblMetazoa" id="GPPI033339-PA"/>
    </source>
</evidence>